<dbReference type="Proteomes" id="UP001519654">
    <property type="component" value="Unassembled WGS sequence"/>
</dbReference>
<comment type="similarity">
    <text evidence="1">Belongs to the LysR transcriptional regulatory family.</text>
</comment>
<gene>
    <name evidence="6" type="ORF">KOI35_44300</name>
</gene>
<name>A0ABS5Z7T9_9ACTN</name>
<dbReference type="InterPro" id="IPR050950">
    <property type="entry name" value="HTH-type_LysR_regulators"/>
</dbReference>
<dbReference type="EMBL" id="JAHKKG010000021">
    <property type="protein sequence ID" value="MBU2670545.1"/>
    <property type="molecule type" value="Genomic_DNA"/>
</dbReference>
<keyword evidence="2" id="KW-0805">Transcription regulation</keyword>
<dbReference type="InterPro" id="IPR036390">
    <property type="entry name" value="WH_DNA-bd_sf"/>
</dbReference>
<comment type="caution">
    <text evidence="6">The sequence shown here is derived from an EMBL/GenBank/DDBJ whole genome shotgun (WGS) entry which is preliminary data.</text>
</comment>
<keyword evidence="7" id="KW-1185">Reference proteome</keyword>
<dbReference type="SUPFAM" id="SSF53850">
    <property type="entry name" value="Periplasmic binding protein-like II"/>
    <property type="match status" value="1"/>
</dbReference>
<dbReference type="InterPro" id="IPR000847">
    <property type="entry name" value="LysR_HTH_N"/>
</dbReference>
<organism evidence="6 7">
    <name type="scientific">Paractinoplanes bogorensis</name>
    <dbReference type="NCBI Taxonomy" id="1610840"/>
    <lineage>
        <taxon>Bacteria</taxon>
        <taxon>Bacillati</taxon>
        <taxon>Actinomycetota</taxon>
        <taxon>Actinomycetes</taxon>
        <taxon>Micromonosporales</taxon>
        <taxon>Micromonosporaceae</taxon>
        <taxon>Paractinoplanes</taxon>
    </lineage>
</organism>
<dbReference type="InterPro" id="IPR005119">
    <property type="entry name" value="LysR_subst-bd"/>
</dbReference>
<protein>
    <submittedName>
        <fullName evidence="6">LysR family transcriptional regulator</fullName>
    </submittedName>
</protein>
<keyword evidence="4" id="KW-0804">Transcription</keyword>
<evidence type="ECO:0000313" key="6">
    <source>
        <dbReference type="EMBL" id="MBU2670545.1"/>
    </source>
</evidence>
<dbReference type="Gene3D" id="1.10.10.10">
    <property type="entry name" value="Winged helix-like DNA-binding domain superfamily/Winged helix DNA-binding domain"/>
    <property type="match status" value="1"/>
</dbReference>
<sequence>MELRHFEYFVAVAEERSFTRAATRLHVVQSGVSAVIKSLEHELGARLLDRTSKRVELTDAGEALLPRARAAIDAVRAARDAVDEVRGGLRGTVRIGTMTSVPLVDVPALLGAFHRVHPQVTLRLIASPRGSDGLLDGLADGTLDVAIVSVPGRPPADIRIRPIESRRLDLVLPVGHRLAAAPEVRIADLAGEAFVDFPLGYGNRTVVDRAFAGAGVQRQVAIEVTDIGNGANFVREGLGVAILPLFVVPDDRTGLVLKTVTGADLDWPIGVAVSALRRPSAAARALLSLLDEKVG</sequence>
<evidence type="ECO:0000259" key="5">
    <source>
        <dbReference type="PROSITE" id="PS50931"/>
    </source>
</evidence>
<dbReference type="Gene3D" id="3.40.190.290">
    <property type="match status" value="1"/>
</dbReference>
<dbReference type="Pfam" id="PF00126">
    <property type="entry name" value="HTH_1"/>
    <property type="match status" value="1"/>
</dbReference>
<evidence type="ECO:0000256" key="3">
    <source>
        <dbReference type="ARBA" id="ARBA00023125"/>
    </source>
</evidence>
<keyword evidence="3" id="KW-0238">DNA-binding</keyword>
<dbReference type="PANTHER" id="PTHR30419">
    <property type="entry name" value="HTH-TYPE TRANSCRIPTIONAL REGULATOR YBHD"/>
    <property type="match status" value="1"/>
</dbReference>
<dbReference type="PANTHER" id="PTHR30419:SF31">
    <property type="entry name" value="BLR3139 PROTEIN"/>
    <property type="match status" value="1"/>
</dbReference>
<proteinExistence type="inferred from homology"/>
<evidence type="ECO:0000256" key="4">
    <source>
        <dbReference type="ARBA" id="ARBA00023163"/>
    </source>
</evidence>
<dbReference type="InterPro" id="IPR036388">
    <property type="entry name" value="WH-like_DNA-bd_sf"/>
</dbReference>
<reference evidence="6 7" key="1">
    <citation type="submission" date="2021-06" db="EMBL/GenBank/DDBJ databases">
        <title>Actinoplanes lichenicola sp. nov., and Actinoplanes ovalisporus sp. nov., isolated from lichen in Thailand.</title>
        <authorList>
            <person name="Saeng-In P."/>
            <person name="Kanchanasin P."/>
            <person name="Yuki M."/>
            <person name="Kudo T."/>
            <person name="Ohkuma M."/>
            <person name="Phongsopitanun W."/>
            <person name="Tanasupawat S."/>
        </authorList>
    </citation>
    <scope>NUCLEOTIDE SEQUENCE [LARGE SCALE GENOMIC DNA]</scope>
    <source>
        <strain evidence="6 7">NBRC 110975</strain>
    </source>
</reference>
<feature type="domain" description="HTH lysR-type" evidence="5">
    <location>
        <begin position="1"/>
        <end position="58"/>
    </location>
</feature>
<dbReference type="SUPFAM" id="SSF46785">
    <property type="entry name" value="Winged helix' DNA-binding domain"/>
    <property type="match status" value="1"/>
</dbReference>
<evidence type="ECO:0000256" key="2">
    <source>
        <dbReference type="ARBA" id="ARBA00023015"/>
    </source>
</evidence>
<accession>A0ABS5Z7T9</accession>
<dbReference type="PRINTS" id="PR00039">
    <property type="entry name" value="HTHLYSR"/>
</dbReference>
<evidence type="ECO:0000313" key="7">
    <source>
        <dbReference type="Proteomes" id="UP001519654"/>
    </source>
</evidence>
<dbReference type="PROSITE" id="PS50931">
    <property type="entry name" value="HTH_LYSR"/>
    <property type="match status" value="1"/>
</dbReference>
<dbReference type="Pfam" id="PF03466">
    <property type="entry name" value="LysR_substrate"/>
    <property type="match status" value="1"/>
</dbReference>
<evidence type="ECO:0000256" key="1">
    <source>
        <dbReference type="ARBA" id="ARBA00009437"/>
    </source>
</evidence>